<dbReference type="SUPFAM" id="SSF81995">
    <property type="entry name" value="beta-sandwich domain of Sec23/24"/>
    <property type="match status" value="1"/>
</dbReference>
<dbReference type="PANTHER" id="PTHR13803:SF17">
    <property type="entry name" value="PROTEIN TRANSPORT PROTEIN SEC24"/>
    <property type="match status" value="1"/>
</dbReference>
<dbReference type="Gene3D" id="3.40.50.410">
    <property type="entry name" value="von Willebrand factor, type A domain"/>
    <property type="match status" value="1"/>
</dbReference>
<dbReference type="FunCoup" id="A0A2K1K2A4">
    <property type="interactions" value="3261"/>
</dbReference>
<dbReference type="PaxDb" id="3218-PP1S220_95V6.1"/>
<dbReference type="Pfam" id="PF04810">
    <property type="entry name" value="zf-Sec23_Sec24"/>
    <property type="match status" value="1"/>
</dbReference>
<dbReference type="GeneID" id="112286235"/>
<dbReference type="EMBL" id="ABEU02000009">
    <property type="protein sequence ID" value="PNR47902.1"/>
    <property type="molecule type" value="Genomic_DNA"/>
</dbReference>
<dbReference type="STRING" id="3218.A0A2K1K2A4"/>
<dbReference type="EnsemblPlants" id="Pp3c9_6480V3.1">
    <property type="protein sequence ID" value="Pp3c9_6480V3.1"/>
    <property type="gene ID" value="Pp3c9_6480"/>
</dbReference>
<reference evidence="7 9" key="1">
    <citation type="journal article" date="2008" name="Science">
        <title>The Physcomitrella genome reveals evolutionary insights into the conquest of land by plants.</title>
        <authorList>
            <person name="Rensing S."/>
            <person name="Lang D."/>
            <person name="Zimmer A."/>
            <person name="Terry A."/>
            <person name="Salamov A."/>
            <person name="Shapiro H."/>
            <person name="Nishiyama T."/>
            <person name="Perroud P.-F."/>
            <person name="Lindquist E."/>
            <person name="Kamisugi Y."/>
            <person name="Tanahashi T."/>
            <person name="Sakakibara K."/>
            <person name="Fujita T."/>
            <person name="Oishi K."/>
            <person name="Shin-I T."/>
            <person name="Kuroki Y."/>
            <person name="Toyoda A."/>
            <person name="Suzuki Y."/>
            <person name="Hashimoto A."/>
            <person name="Yamaguchi K."/>
            <person name="Sugano A."/>
            <person name="Kohara Y."/>
            <person name="Fujiyama A."/>
            <person name="Anterola A."/>
            <person name="Aoki S."/>
            <person name="Ashton N."/>
            <person name="Barbazuk W.B."/>
            <person name="Barker E."/>
            <person name="Bennetzen J."/>
            <person name="Bezanilla M."/>
            <person name="Blankenship R."/>
            <person name="Cho S.H."/>
            <person name="Dutcher S."/>
            <person name="Estelle M."/>
            <person name="Fawcett J.A."/>
            <person name="Gundlach H."/>
            <person name="Hanada K."/>
            <person name="Heyl A."/>
            <person name="Hicks K.A."/>
            <person name="Hugh J."/>
            <person name="Lohr M."/>
            <person name="Mayer K."/>
            <person name="Melkozernov A."/>
            <person name="Murata T."/>
            <person name="Nelson D."/>
            <person name="Pils B."/>
            <person name="Prigge M."/>
            <person name="Reiss B."/>
            <person name="Renner T."/>
            <person name="Rombauts S."/>
            <person name="Rushton P."/>
            <person name="Sanderfoot A."/>
            <person name="Schween G."/>
            <person name="Shiu S.-H."/>
            <person name="Stueber K."/>
            <person name="Theodoulou F.L."/>
            <person name="Tu H."/>
            <person name="Van de Peer Y."/>
            <person name="Verrier P.J."/>
            <person name="Waters E."/>
            <person name="Wood A."/>
            <person name="Yang L."/>
            <person name="Cove D."/>
            <person name="Cuming A."/>
            <person name="Hasebe M."/>
            <person name="Lucas S."/>
            <person name="Mishler D.B."/>
            <person name="Reski R."/>
            <person name="Grigoriev I."/>
            <person name="Quatrano R.S."/>
            <person name="Boore J.L."/>
        </authorList>
    </citation>
    <scope>NUCLEOTIDE SEQUENCE [LARGE SCALE GENOMIC DNA]</scope>
    <source>
        <strain evidence="8 9">cv. Gransden 2004</strain>
    </source>
</reference>
<dbReference type="GO" id="GO:0030127">
    <property type="term" value="C:COPII vesicle coat"/>
    <property type="evidence" value="ECO:0000318"/>
    <property type="project" value="GO_Central"/>
</dbReference>
<dbReference type="Gramene" id="Pp3c9_6480V3.1">
    <property type="protein sequence ID" value="Pp3c9_6480V3.1"/>
    <property type="gene ID" value="Pp3c9_6480"/>
</dbReference>
<comment type="similarity">
    <text evidence="1">Belongs to the SEC23/SEC24 family. SEC24 subfamily.</text>
</comment>
<dbReference type="InterPro" id="IPR006895">
    <property type="entry name" value="Znf_Sec23_Sec24"/>
</dbReference>
<dbReference type="GO" id="GO:0008270">
    <property type="term" value="F:zinc ion binding"/>
    <property type="evidence" value="ECO:0000318"/>
    <property type="project" value="GO_Central"/>
</dbReference>
<dbReference type="InterPro" id="IPR006896">
    <property type="entry name" value="Sec23/24_trunk_dom"/>
</dbReference>
<dbReference type="EnsemblPlants" id="Pp3c9_6480V3.2">
    <property type="protein sequence ID" value="Pp3c9_6480V3.2"/>
    <property type="gene ID" value="Pp3c9_6480"/>
</dbReference>
<dbReference type="SUPFAM" id="SSF81811">
    <property type="entry name" value="Helical domain of Sec23/24"/>
    <property type="match status" value="1"/>
</dbReference>
<dbReference type="Gene3D" id="2.30.30.380">
    <property type="entry name" value="Zn-finger domain of Sec23/24"/>
    <property type="match status" value="1"/>
</dbReference>
<dbReference type="InterPro" id="IPR050550">
    <property type="entry name" value="SEC23_SEC24_subfamily"/>
</dbReference>
<dbReference type="Pfam" id="PF04811">
    <property type="entry name" value="Sec23_trunk"/>
    <property type="match status" value="1"/>
</dbReference>
<dbReference type="SUPFAM" id="SSF53300">
    <property type="entry name" value="vWA-like"/>
    <property type="match status" value="1"/>
</dbReference>
<dbReference type="Pfam" id="PF04815">
    <property type="entry name" value="Sec23_helical"/>
    <property type="match status" value="1"/>
</dbReference>
<protein>
    <recommendedName>
        <fullName evidence="10">Sec23/sec24 transport family protein</fullName>
    </recommendedName>
</protein>
<dbReference type="PANTHER" id="PTHR13803">
    <property type="entry name" value="SEC24-RELATED PROTEIN"/>
    <property type="match status" value="1"/>
</dbReference>
<dbReference type="GO" id="GO:0006886">
    <property type="term" value="P:intracellular protein transport"/>
    <property type="evidence" value="ECO:0007669"/>
    <property type="project" value="InterPro"/>
</dbReference>
<evidence type="ECO:0000313" key="7">
    <source>
        <dbReference type="EMBL" id="PNR47902.1"/>
    </source>
</evidence>
<feature type="domain" description="Zinc finger Sec23/Sec24-type" evidence="4">
    <location>
        <begin position="51"/>
        <end position="82"/>
    </location>
</feature>
<feature type="domain" description="Sec23/Sec24 trunk" evidence="5">
    <location>
        <begin position="124"/>
        <end position="376"/>
    </location>
</feature>
<evidence type="ECO:0000313" key="8">
    <source>
        <dbReference type="EnsemblPlants" id="Pp3c9_6480V3.1"/>
    </source>
</evidence>
<dbReference type="InterPro" id="IPR036174">
    <property type="entry name" value="Znf_Sec23_Sec24_sf"/>
</dbReference>
<evidence type="ECO:0000259" key="6">
    <source>
        <dbReference type="Pfam" id="PF04815"/>
    </source>
</evidence>
<reference evidence="8" key="3">
    <citation type="submission" date="2020-12" db="UniProtKB">
        <authorList>
            <consortium name="EnsemblPlants"/>
        </authorList>
    </citation>
    <scope>IDENTIFICATION</scope>
</reference>
<dbReference type="InterPro" id="IPR036175">
    <property type="entry name" value="Sec23/24_helical_dom_sf"/>
</dbReference>
<organism evidence="7">
    <name type="scientific">Physcomitrium patens</name>
    <name type="common">Spreading-leaved earth moss</name>
    <name type="synonym">Physcomitrella patens</name>
    <dbReference type="NCBI Taxonomy" id="3218"/>
    <lineage>
        <taxon>Eukaryota</taxon>
        <taxon>Viridiplantae</taxon>
        <taxon>Streptophyta</taxon>
        <taxon>Embryophyta</taxon>
        <taxon>Bryophyta</taxon>
        <taxon>Bryophytina</taxon>
        <taxon>Bryopsida</taxon>
        <taxon>Funariidae</taxon>
        <taxon>Funariales</taxon>
        <taxon>Funariaceae</taxon>
        <taxon>Physcomitrium</taxon>
    </lineage>
</organism>
<feature type="domain" description="Sec23/Sec24 helical" evidence="6">
    <location>
        <begin position="511"/>
        <end position="622"/>
    </location>
</feature>
<dbReference type="GO" id="GO:0000149">
    <property type="term" value="F:SNARE binding"/>
    <property type="evidence" value="ECO:0000318"/>
    <property type="project" value="GO_Central"/>
</dbReference>
<accession>A0A2K1K2A4</accession>
<sequence>MSVRRTLGRCPADNEAQEGCGIPWGVTVQPFAATDELKRPPEQGDRGEALPRCDSCWAYLNSFCEIDKWAWTCALCGQLIAFSEEEAARYWQSSSPRPEVLSSFIDVELDDDNEDNPVDDFQARPVFVAAVDLSASEEFLELVKSSLLAALEALNAGALFGLITFSHKIGLYDVQGPVPVVKYVSIPPDMDGKLPVDLDMVMPLPAFLAPVENNKEHIAAALETLRPTSSWERATAAGQGVEGVSMGGRGFGVAMDALINYLGPEYGVTFAMARVFAFLSGPPDYGAGQLDTRRYGEQYSSKGEDADKALLPPQTSYYKDLAAQAVLAGVCVDLFAVTNEYTNLASLKYLSIESGGGLLLYSSTEEATLPQDLYRMLNRPYAFGCILRVRTSTEFKAATAYGHYFPDPEYDNVQRIICCDQFATYAFDFEFNSSSGFTRNMETPPILQMAFQYSILVPRDGGTNTSQANGNPSNVPVSSGSQAYVVKRRLRLRTLQMDVAANFTELYESADTEVILAVLTHKIVRASLDEGVKEARALLHDWLVILTAQYNDYCKLAQFEQPSTHSRLDVAFSGCPQLQALPRLIFALLRNQLLRSHEEGVHPDHRIYLQCLFSALEPSFLLRAVYPVLSSFETLDRRAYPRHSLSRAALMVNGSPIYVLDAFTTLIVYYSPTADPALPFPPPQNCGLRSMINKLKQERNITPKLLMIRGGRDNTEAFDRYLIEEQEVDGSGIGTGVGFVSFLDDIAHDVMKYMK</sequence>
<evidence type="ECO:0000256" key="3">
    <source>
        <dbReference type="ARBA" id="ARBA00022927"/>
    </source>
</evidence>
<evidence type="ECO:0000313" key="9">
    <source>
        <dbReference type="Proteomes" id="UP000006727"/>
    </source>
</evidence>
<name>A0A2K1K2A4_PHYPA</name>
<dbReference type="Proteomes" id="UP000006727">
    <property type="component" value="Chromosome 9"/>
</dbReference>
<gene>
    <name evidence="8" type="primary">LOC112286235</name>
    <name evidence="7" type="ORF">PHYPA_012375</name>
</gene>
<dbReference type="RefSeq" id="XP_024383707.1">
    <property type="nucleotide sequence ID" value="XM_024527939.2"/>
</dbReference>
<keyword evidence="9" id="KW-1185">Reference proteome</keyword>
<dbReference type="GO" id="GO:0090110">
    <property type="term" value="P:COPII-coated vesicle cargo loading"/>
    <property type="evidence" value="ECO:0000318"/>
    <property type="project" value="GO_Central"/>
</dbReference>
<keyword evidence="2" id="KW-0813">Transport</keyword>
<dbReference type="InterPro" id="IPR006900">
    <property type="entry name" value="Sec23/24_helical_dom"/>
</dbReference>
<dbReference type="Gramene" id="Pp3c9_6480V3.2">
    <property type="protein sequence ID" value="Pp3c9_6480V3.2"/>
    <property type="gene ID" value="Pp3c9_6480"/>
</dbReference>
<dbReference type="KEGG" id="ppp:112286235"/>
<evidence type="ECO:0000259" key="5">
    <source>
        <dbReference type="Pfam" id="PF04811"/>
    </source>
</evidence>
<dbReference type="Gene3D" id="1.20.120.730">
    <property type="entry name" value="Sec23/Sec24 helical domain"/>
    <property type="match status" value="1"/>
</dbReference>
<dbReference type="OrthoDB" id="49016at2759"/>
<dbReference type="SUPFAM" id="SSF82919">
    <property type="entry name" value="Zn-finger domain of Sec23/24"/>
    <property type="match status" value="1"/>
</dbReference>
<reference evidence="7 9" key="2">
    <citation type="journal article" date="2018" name="Plant J.">
        <title>The Physcomitrella patens chromosome-scale assembly reveals moss genome structure and evolution.</title>
        <authorList>
            <person name="Lang D."/>
            <person name="Ullrich K.K."/>
            <person name="Murat F."/>
            <person name="Fuchs J."/>
            <person name="Jenkins J."/>
            <person name="Haas F.B."/>
            <person name="Piednoel M."/>
            <person name="Gundlach H."/>
            <person name="Van Bel M."/>
            <person name="Meyberg R."/>
            <person name="Vives C."/>
            <person name="Morata J."/>
            <person name="Symeonidi A."/>
            <person name="Hiss M."/>
            <person name="Muchero W."/>
            <person name="Kamisugi Y."/>
            <person name="Saleh O."/>
            <person name="Blanc G."/>
            <person name="Decker E.L."/>
            <person name="van Gessel N."/>
            <person name="Grimwood J."/>
            <person name="Hayes R.D."/>
            <person name="Graham S.W."/>
            <person name="Gunter L.E."/>
            <person name="McDaniel S.F."/>
            <person name="Hoernstein S.N.W."/>
            <person name="Larsson A."/>
            <person name="Li F.W."/>
            <person name="Perroud P.F."/>
            <person name="Phillips J."/>
            <person name="Ranjan P."/>
            <person name="Rokshar D.S."/>
            <person name="Rothfels C.J."/>
            <person name="Schneider L."/>
            <person name="Shu S."/>
            <person name="Stevenson D.W."/>
            <person name="Thummler F."/>
            <person name="Tillich M."/>
            <person name="Villarreal Aguilar J.C."/>
            <person name="Widiez T."/>
            <person name="Wong G.K."/>
            <person name="Wymore A."/>
            <person name="Zhang Y."/>
            <person name="Zimmer A.D."/>
            <person name="Quatrano R.S."/>
            <person name="Mayer K.F.X."/>
            <person name="Goodstein D."/>
            <person name="Casacuberta J.M."/>
            <person name="Vandepoele K."/>
            <person name="Reski R."/>
            <person name="Cuming A.C."/>
            <person name="Tuskan G.A."/>
            <person name="Maumus F."/>
            <person name="Salse J."/>
            <person name="Schmutz J."/>
            <person name="Rensing S.A."/>
        </authorList>
    </citation>
    <scope>NUCLEOTIDE SEQUENCE [LARGE SCALE GENOMIC DNA]</scope>
    <source>
        <strain evidence="8 9">cv. Gransden 2004</strain>
    </source>
</reference>
<keyword evidence="3" id="KW-0653">Protein transport</keyword>
<dbReference type="InterPro" id="IPR036465">
    <property type="entry name" value="vWFA_dom_sf"/>
</dbReference>
<dbReference type="GO" id="GO:0070971">
    <property type="term" value="C:endoplasmic reticulum exit site"/>
    <property type="evidence" value="ECO:0000318"/>
    <property type="project" value="GO_Central"/>
</dbReference>
<evidence type="ECO:0000256" key="2">
    <source>
        <dbReference type="ARBA" id="ARBA00022448"/>
    </source>
</evidence>
<dbReference type="AlphaFoldDB" id="A0A2K1K2A4"/>
<evidence type="ECO:0000259" key="4">
    <source>
        <dbReference type="Pfam" id="PF04810"/>
    </source>
</evidence>
<evidence type="ECO:0000256" key="1">
    <source>
        <dbReference type="ARBA" id="ARBA00008334"/>
    </source>
</evidence>
<proteinExistence type="inferred from homology"/>
<dbReference type="OMA" id="GTAHNIN"/>
<evidence type="ECO:0008006" key="10">
    <source>
        <dbReference type="Google" id="ProtNLM"/>
    </source>
</evidence>